<feature type="domain" description="Xylanolytic transcriptional activator regulatory" evidence="4">
    <location>
        <begin position="211"/>
        <end position="283"/>
    </location>
</feature>
<dbReference type="GO" id="GO:0006351">
    <property type="term" value="P:DNA-templated transcription"/>
    <property type="evidence" value="ECO:0007669"/>
    <property type="project" value="InterPro"/>
</dbReference>
<dbReference type="GO" id="GO:0000435">
    <property type="term" value="P:positive regulation of transcription from RNA polymerase II promoter by galactose"/>
    <property type="evidence" value="ECO:0007669"/>
    <property type="project" value="TreeGrafter"/>
</dbReference>
<dbReference type="InterPro" id="IPR051127">
    <property type="entry name" value="Fungal_SecMet_Regulators"/>
</dbReference>
<evidence type="ECO:0000256" key="3">
    <source>
        <dbReference type="ARBA" id="ARBA00023242"/>
    </source>
</evidence>
<dbReference type="PANTHER" id="PTHR47424:SF12">
    <property type="entry name" value="TRANSCRIPTION FACTOR ASQA"/>
    <property type="match status" value="1"/>
</dbReference>
<sequence>MQSWGGTRVRTARSEQETWYGPSSLHYFIGRITSFFSSALQQTLSVDSFVPESAAKLLLKPTASAAIPQSRQLLQREGTIPTENLLNPPQEEYFLSLYWQSFHTALFPILDEAEFMAHYRSLWTANSTERLPSALVDIVLAMCMQYGVSSLPATKQGIITDNRDATIAGRWYYRRCQMLLSNELESPTIRTLQCHLLCTIFLCSASFQNMSDSACALAVRNAYMLGLHLEPSSTLPLRERELRKRLWWTVHLLDSKIGMKLGRPFLLHNAPDMPSLPGDGLGAAMVSGSNFAPLGDNVTWLSFNLQSVKLFIAAKQAHVAFYGTEPISGQGQTVWDDPQTLESYAVVFNSHANILYEWANHVPSVLKTKRQNDGAPFSTDFSLLEIEEFTPSWLQRQRVVLELMYHHLCTNIYRPFISFHPAAEMPPFATENAGRSASHAIALTNITHQILSSTSILDGWLEAFQFQWNAAMTLVGFLLAYPNGLLFASVRNGLCVCIVVFDIFGKSLPVGASAASILRDLSMKLDFLSVQRQTYLPRTNIADEMPASEQPVNDCDLTKMADIDSCFTFADIGSQQAIDIASQSVFDSAIAVDLWGDLDLLWQNIGNVESGLVT</sequence>
<dbReference type="InterPro" id="IPR007219">
    <property type="entry name" value="XnlR_reg_dom"/>
</dbReference>
<dbReference type="CDD" id="cd12148">
    <property type="entry name" value="fungal_TF_MHR"/>
    <property type="match status" value="1"/>
</dbReference>
<dbReference type="GO" id="GO:0000981">
    <property type="term" value="F:DNA-binding transcription factor activity, RNA polymerase II-specific"/>
    <property type="evidence" value="ECO:0007669"/>
    <property type="project" value="TreeGrafter"/>
</dbReference>
<name>A0A3D8R0I1_9HELO</name>
<evidence type="ECO:0000259" key="4">
    <source>
        <dbReference type="SMART" id="SM00906"/>
    </source>
</evidence>
<dbReference type="GO" id="GO:0005634">
    <property type="term" value="C:nucleus"/>
    <property type="evidence" value="ECO:0007669"/>
    <property type="project" value="TreeGrafter"/>
</dbReference>
<evidence type="ECO:0000256" key="1">
    <source>
        <dbReference type="ARBA" id="ARBA00023015"/>
    </source>
</evidence>
<keyword evidence="6" id="KW-1185">Reference proteome</keyword>
<evidence type="ECO:0000313" key="6">
    <source>
        <dbReference type="Proteomes" id="UP000256645"/>
    </source>
</evidence>
<evidence type="ECO:0000313" key="5">
    <source>
        <dbReference type="EMBL" id="RDW67515.1"/>
    </source>
</evidence>
<accession>A0A3D8R0I1</accession>
<keyword evidence="2" id="KW-0804">Transcription</keyword>
<gene>
    <name evidence="5" type="ORF">BP6252_08911</name>
</gene>
<keyword evidence="3" id="KW-0539">Nucleus</keyword>
<dbReference type="Pfam" id="PF04082">
    <property type="entry name" value="Fungal_trans"/>
    <property type="match status" value="1"/>
</dbReference>
<dbReference type="PANTHER" id="PTHR47424">
    <property type="entry name" value="REGULATORY PROTEIN GAL4"/>
    <property type="match status" value="1"/>
</dbReference>
<keyword evidence="1" id="KW-0805">Transcription regulation</keyword>
<protein>
    <recommendedName>
        <fullName evidence="4">Xylanolytic transcriptional activator regulatory domain-containing protein</fullName>
    </recommendedName>
</protein>
<dbReference type="Proteomes" id="UP000256645">
    <property type="component" value="Unassembled WGS sequence"/>
</dbReference>
<proteinExistence type="predicted"/>
<dbReference type="EMBL" id="PDLM01000010">
    <property type="protein sequence ID" value="RDW67515.1"/>
    <property type="molecule type" value="Genomic_DNA"/>
</dbReference>
<dbReference type="OrthoDB" id="2283488at2759"/>
<evidence type="ECO:0000256" key="2">
    <source>
        <dbReference type="ARBA" id="ARBA00023163"/>
    </source>
</evidence>
<dbReference type="GO" id="GO:0008270">
    <property type="term" value="F:zinc ion binding"/>
    <property type="evidence" value="ECO:0007669"/>
    <property type="project" value="InterPro"/>
</dbReference>
<reference evidence="5 6" key="1">
    <citation type="journal article" date="2018" name="IMA Fungus">
        <title>IMA Genome-F 9: Draft genome sequence of Annulohypoxylon stygium, Aspergillus mulundensis, Berkeleyomyces basicola (syn. Thielaviopsis basicola), Ceratocystis smalleyi, two Cercospora beticola strains, Coleophoma cylindrospora, Fusarium fracticaudum, Phialophora cf. hyalina, and Morchella septimelata.</title>
        <authorList>
            <person name="Wingfield B.D."/>
            <person name="Bills G.F."/>
            <person name="Dong Y."/>
            <person name="Huang W."/>
            <person name="Nel W.J."/>
            <person name="Swalarsk-Parry B.S."/>
            <person name="Vaghefi N."/>
            <person name="Wilken P.M."/>
            <person name="An Z."/>
            <person name="de Beer Z.W."/>
            <person name="De Vos L."/>
            <person name="Chen L."/>
            <person name="Duong T.A."/>
            <person name="Gao Y."/>
            <person name="Hammerbacher A."/>
            <person name="Kikkert J.R."/>
            <person name="Li Y."/>
            <person name="Li H."/>
            <person name="Li K."/>
            <person name="Li Q."/>
            <person name="Liu X."/>
            <person name="Ma X."/>
            <person name="Naidoo K."/>
            <person name="Pethybridge S.J."/>
            <person name="Sun J."/>
            <person name="Steenkamp E.T."/>
            <person name="van der Nest M.A."/>
            <person name="van Wyk S."/>
            <person name="Wingfield M.J."/>
            <person name="Xiong C."/>
            <person name="Yue Q."/>
            <person name="Zhang X."/>
        </authorList>
    </citation>
    <scope>NUCLEOTIDE SEQUENCE [LARGE SCALE GENOMIC DNA]</scope>
    <source>
        <strain evidence="5 6">BP6252</strain>
    </source>
</reference>
<dbReference type="GO" id="GO:0000978">
    <property type="term" value="F:RNA polymerase II cis-regulatory region sequence-specific DNA binding"/>
    <property type="evidence" value="ECO:0007669"/>
    <property type="project" value="TreeGrafter"/>
</dbReference>
<organism evidence="5 6">
    <name type="scientific">Coleophoma cylindrospora</name>
    <dbReference type="NCBI Taxonomy" id="1849047"/>
    <lineage>
        <taxon>Eukaryota</taxon>
        <taxon>Fungi</taxon>
        <taxon>Dikarya</taxon>
        <taxon>Ascomycota</taxon>
        <taxon>Pezizomycotina</taxon>
        <taxon>Leotiomycetes</taxon>
        <taxon>Helotiales</taxon>
        <taxon>Dermateaceae</taxon>
        <taxon>Coleophoma</taxon>
    </lineage>
</organism>
<comment type="caution">
    <text evidence="5">The sequence shown here is derived from an EMBL/GenBank/DDBJ whole genome shotgun (WGS) entry which is preliminary data.</text>
</comment>
<dbReference type="AlphaFoldDB" id="A0A3D8R0I1"/>
<dbReference type="SMART" id="SM00906">
    <property type="entry name" value="Fungal_trans"/>
    <property type="match status" value="1"/>
</dbReference>